<comment type="caution">
    <text evidence="9">The sequence shown here is derived from an EMBL/GenBank/DDBJ whole genome shotgun (WGS) entry which is preliminary data.</text>
</comment>
<evidence type="ECO:0000256" key="4">
    <source>
        <dbReference type="ARBA" id="ARBA00038381"/>
    </source>
</evidence>
<evidence type="ECO:0000256" key="3">
    <source>
        <dbReference type="ARBA" id="ARBA00036002"/>
    </source>
</evidence>
<proteinExistence type="inferred from homology"/>
<dbReference type="Proteomes" id="UP000777265">
    <property type="component" value="Unassembled WGS sequence"/>
</dbReference>
<evidence type="ECO:0000256" key="6">
    <source>
        <dbReference type="ARBA" id="ARBA00040062"/>
    </source>
</evidence>
<comment type="catalytic activity">
    <reaction evidence="2">
        <text>a fatty acyl-CoA + H2O = a fatty acid + CoA + H(+)</text>
        <dbReference type="Rhea" id="RHEA:16781"/>
        <dbReference type="ChEBI" id="CHEBI:15377"/>
        <dbReference type="ChEBI" id="CHEBI:15378"/>
        <dbReference type="ChEBI" id="CHEBI:28868"/>
        <dbReference type="ChEBI" id="CHEBI:57287"/>
        <dbReference type="ChEBI" id="CHEBI:77636"/>
        <dbReference type="EC" id="3.1.2.20"/>
    </reaction>
</comment>
<dbReference type="SUPFAM" id="SSF54637">
    <property type="entry name" value="Thioesterase/thiol ester dehydrase-isomerase"/>
    <property type="match status" value="1"/>
</dbReference>
<dbReference type="InterPro" id="IPR006683">
    <property type="entry name" value="Thioestr_dom"/>
</dbReference>
<dbReference type="NCBIfam" id="NF008675">
    <property type="entry name" value="PRK11688.1"/>
    <property type="match status" value="1"/>
</dbReference>
<keyword evidence="1" id="KW-0378">Hydrolase</keyword>
<dbReference type="EMBL" id="JAAYEE010000310">
    <property type="protein sequence ID" value="NLW36859.1"/>
    <property type="molecule type" value="Genomic_DNA"/>
</dbReference>
<dbReference type="InterPro" id="IPR029069">
    <property type="entry name" value="HotDog_dom_sf"/>
</dbReference>
<dbReference type="NCBIfam" id="TIGR00369">
    <property type="entry name" value="unchar_dom_1"/>
    <property type="match status" value="1"/>
</dbReference>
<dbReference type="Pfam" id="PF03061">
    <property type="entry name" value="4HBT"/>
    <property type="match status" value="1"/>
</dbReference>
<dbReference type="PANTHER" id="PTHR43240">
    <property type="entry name" value="1,4-DIHYDROXY-2-NAPHTHOYL-COA THIOESTERASE 1"/>
    <property type="match status" value="1"/>
</dbReference>
<dbReference type="PANTHER" id="PTHR43240:SF20">
    <property type="entry name" value="MEDIUM_LONG-CHAIN ACYL-COA THIOESTERASE YIGI"/>
    <property type="match status" value="1"/>
</dbReference>
<dbReference type="InterPro" id="IPR003736">
    <property type="entry name" value="PAAI_dom"/>
</dbReference>
<evidence type="ECO:0000256" key="7">
    <source>
        <dbReference type="ARBA" id="ARBA00048062"/>
    </source>
</evidence>
<sequence>MDCRVNDEEFFSIVNEMFSEKIPFNKVLGIKVELIGPDRVKTSFGMRDELMGNYERGMLHGGVISSVIDATGGLAAFMSIQEKMRGKALEARFEISGRISTIDLRVDFLRPGLGKRFVATAYTLRTGNKVVVTRIELHNDRNDLIAVGTGSYLVA</sequence>
<organism evidence="9 10">
    <name type="scientific">Syntrophorhabdus aromaticivorans</name>
    <dbReference type="NCBI Taxonomy" id="328301"/>
    <lineage>
        <taxon>Bacteria</taxon>
        <taxon>Pseudomonadati</taxon>
        <taxon>Thermodesulfobacteriota</taxon>
        <taxon>Syntrophorhabdia</taxon>
        <taxon>Syntrophorhabdales</taxon>
        <taxon>Syntrophorhabdaceae</taxon>
        <taxon>Syntrophorhabdus</taxon>
    </lineage>
</organism>
<evidence type="ECO:0000256" key="5">
    <source>
        <dbReference type="ARBA" id="ARBA00038894"/>
    </source>
</evidence>
<evidence type="ECO:0000256" key="1">
    <source>
        <dbReference type="ARBA" id="ARBA00022801"/>
    </source>
</evidence>
<dbReference type="GO" id="GO:0047617">
    <property type="term" value="F:fatty acyl-CoA hydrolase activity"/>
    <property type="evidence" value="ECO:0007669"/>
    <property type="project" value="UniProtKB-EC"/>
</dbReference>
<dbReference type="Gene3D" id="3.10.129.10">
    <property type="entry name" value="Hotdog Thioesterase"/>
    <property type="match status" value="1"/>
</dbReference>
<evidence type="ECO:0000259" key="8">
    <source>
        <dbReference type="Pfam" id="PF03061"/>
    </source>
</evidence>
<protein>
    <recommendedName>
        <fullName evidence="6">Medium/long-chain acyl-CoA thioesterase YigI</fullName>
        <ecNumber evidence="5">3.1.2.20</ecNumber>
    </recommendedName>
</protein>
<evidence type="ECO:0000313" key="9">
    <source>
        <dbReference type="EMBL" id="NLW36859.1"/>
    </source>
</evidence>
<evidence type="ECO:0000256" key="2">
    <source>
        <dbReference type="ARBA" id="ARBA00035880"/>
    </source>
</evidence>
<evidence type="ECO:0000313" key="10">
    <source>
        <dbReference type="Proteomes" id="UP000777265"/>
    </source>
</evidence>
<dbReference type="CDD" id="cd03443">
    <property type="entry name" value="PaaI_thioesterase"/>
    <property type="match status" value="1"/>
</dbReference>
<comment type="similarity">
    <text evidence="4">Belongs to the YigI thioesterase family.</text>
</comment>
<gene>
    <name evidence="9" type="ORF">GXY80_15485</name>
</gene>
<accession>A0A971S2N2</accession>
<comment type="catalytic activity">
    <reaction evidence="3">
        <text>a long-chain fatty acyl-CoA + H2O = a long-chain fatty acid + CoA + H(+)</text>
        <dbReference type="Rhea" id="RHEA:67680"/>
        <dbReference type="ChEBI" id="CHEBI:15377"/>
        <dbReference type="ChEBI" id="CHEBI:15378"/>
        <dbReference type="ChEBI" id="CHEBI:57287"/>
        <dbReference type="ChEBI" id="CHEBI:57560"/>
        <dbReference type="ChEBI" id="CHEBI:83139"/>
    </reaction>
</comment>
<feature type="domain" description="Thioesterase" evidence="8">
    <location>
        <begin position="57"/>
        <end position="145"/>
    </location>
</feature>
<dbReference type="AlphaFoldDB" id="A0A971S2N2"/>
<reference evidence="9" key="2">
    <citation type="submission" date="2020-01" db="EMBL/GenBank/DDBJ databases">
        <authorList>
            <person name="Campanaro S."/>
        </authorList>
    </citation>
    <scope>NUCLEOTIDE SEQUENCE</scope>
    <source>
        <strain evidence="9">AS06rmzACSIP_7</strain>
    </source>
</reference>
<comment type="catalytic activity">
    <reaction evidence="7">
        <text>a medium-chain fatty acyl-CoA + H2O = a medium-chain fatty acid + CoA + H(+)</text>
        <dbReference type="Rhea" id="RHEA:68184"/>
        <dbReference type="ChEBI" id="CHEBI:15377"/>
        <dbReference type="ChEBI" id="CHEBI:15378"/>
        <dbReference type="ChEBI" id="CHEBI:57287"/>
        <dbReference type="ChEBI" id="CHEBI:59558"/>
        <dbReference type="ChEBI" id="CHEBI:90546"/>
    </reaction>
</comment>
<reference evidence="9" key="1">
    <citation type="journal article" date="2020" name="Biotechnol. Biofuels">
        <title>New insights from the biogas microbiome by comprehensive genome-resolved metagenomics of nearly 1600 species originating from multiple anaerobic digesters.</title>
        <authorList>
            <person name="Campanaro S."/>
            <person name="Treu L."/>
            <person name="Rodriguez-R L.M."/>
            <person name="Kovalovszki A."/>
            <person name="Ziels R.M."/>
            <person name="Maus I."/>
            <person name="Zhu X."/>
            <person name="Kougias P.G."/>
            <person name="Basile A."/>
            <person name="Luo G."/>
            <person name="Schluter A."/>
            <person name="Konstantinidis K.T."/>
            <person name="Angelidaki I."/>
        </authorList>
    </citation>
    <scope>NUCLEOTIDE SEQUENCE</scope>
    <source>
        <strain evidence="9">AS06rmzACSIP_7</strain>
    </source>
</reference>
<dbReference type="EC" id="3.1.2.20" evidence="5"/>
<name>A0A971S2N2_9BACT</name>